<protein>
    <recommendedName>
        <fullName evidence="3">SKP1 component POZ domain-containing protein</fullName>
    </recommendedName>
</protein>
<proteinExistence type="predicted"/>
<dbReference type="PANTHER" id="PTHR11165">
    <property type="entry name" value="SKP1"/>
    <property type="match status" value="1"/>
</dbReference>
<feature type="domain" description="SKP1 component POZ" evidence="3">
    <location>
        <begin position="169"/>
        <end position="213"/>
    </location>
</feature>
<dbReference type="InterPro" id="IPR016897">
    <property type="entry name" value="SKP1"/>
</dbReference>
<reference evidence="4" key="1">
    <citation type="journal article" date="2023" name="Plant J.">
        <title>Genome sequences and population genomics provide insights into the demographic history, inbreeding, and mutation load of two 'living fossil' tree species of Dipteronia.</title>
        <authorList>
            <person name="Feng Y."/>
            <person name="Comes H.P."/>
            <person name="Chen J."/>
            <person name="Zhu S."/>
            <person name="Lu R."/>
            <person name="Zhang X."/>
            <person name="Li P."/>
            <person name="Qiu J."/>
            <person name="Olsen K.M."/>
            <person name="Qiu Y."/>
        </authorList>
    </citation>
    <scope>NUCLEOTIDE SEQUENCE</scope>
    <source>
        <strain evidence="4">NBL</strain>
    </source>
</reference>
<sequence length="225" mass="25581">MSYIHFTIPLSSFMFYCLWPPFYGILVVKIYRSTISSSLRSVASWSSRFTASSLLTLAALLKTVKGMVNDDRANSTIPVYNVTSRNLEMVIEWWNKHEISTFFDEKELKEWESRFLPIYQCSDRSKASDLLIYDVLIDEICDVLIVKIYGILVATSAALPKATLGFKEKETVATQLQTIKGMVDDNCASSTIPICNVTGRILAMVIEWWNKHKLASSLLRREGVE</sequence>
<evidence type="ECO:0000313" key="5">
    <source>
        <dbReference type="Proteomes" id="UP001281410"/>
    </source>
</evidence>
<keyword evidence="2" id="KW-1133">Transmembrane helix</keyword>
<evidence type="ECO:0000259" key="3">
    <source>
        <dbReference type="Pfam" id="PF03931"/>
    </source>
</evidence>
<accession>A0AAE0ELK4</accession>
<dbReference type="GO" id="GO:0006511">
    <property type="term" value="P:ubiquitin-dependent protein catabolic process"/>
    <property type="evidence" value="ECO:0007669"/>
    <property type="project" value="InterPro"/>
</dbReference>
<dbReference type="InterPro" id="IPR011333">
    <property type="entry name" value="SKP1/BTB/POZ_sf"/>
</dbReference>
<keyword evidence="2" id="KW-0812">Transmembrane</keyword>
<evidence type="ECO:0000256" key="1">
    <source>
        <dbReference type="ARBA" id="ARBA00004906"/>
    </source>
</evidence>
<dbReference type="Pfam" id="PF03931">
    <property type="entry name" value="Skp1_POZ"/>
    <property type="match status" value="2"/>
</dbReference>
<comment type="caution">
    <text evidence="4">The sequence shown here is derived from an EMBL/GenBank/DDBJ whole genome shotgun (WGS) entry which is preliminary data.</text>
</comment>
<dbReference type="SUPFAM" id="SSF54695">
    <property type="entry name" value="POZ domain"/>
    <property type="match status" value="2"/>
</dbReference>
<keyword evidence="2" id="KW-0472">Membrane</keyword>
<dbReference type="EMBL" id="JANJYJ010000001">
    <property type="protein sequence ID" value="KAK3230920.1"/>
    <property type="molecule type" value="Genomic_DNA"/>
</dbReference>
<evidence type="ECO:0000256" key="2">
    <source>
        <dbReference type="SAM" id="Phobius"/>
    </source>
</evidence>
<feature type="domain" description="SKP1 component POZ" evidence="3">
    <location>
        <begin position="58"/>
        <end position="98"/>
    </location>
</feature>
<keyword evidence="5" id="KW-1185">Reference proteome</keyword>
<feature type="transmembrane region" description="Helical" evidence="2">
    <location>
        <begin position="6"/>
        <end position="31"/>
    </location>
</feature>
<dbReference type="Proteomes" id="UP001281410">
    <property type="component" value="Unassembled WGS sequence"/>
</dbReference>
<comment type="pathway">
    <text evidence="1">Protein modification; protein ubiquitination.</text>
</comment>
<gene>
    <name evidence="4" type="ORF">Dsin_002801</name>
</gene>
<dbReference type="InterPro" id="IPR016073">
    <property type="entry name" value="Skp1_comp_POZ"/>
</dbReference>
<evidence type="ECO:0000313" key="4">
    <source>
        <dbReference type="EMBL" id="KAK3230920.1"/>
    </source>
</evidence>
<dbReference type="AlphaFoldDB" id="A0AAE0ELK4"/>
<name>A0AAE0ELK4_9ROSI</name>
<organism evidence="4 5">
    <name type="scientific">Dipteronia sinensis</name>
    <dbReference type="NCBI Taxonomy" id="43782"/>
    <lineage>
        <taxon>Eukaryota</taxon>
        <taxon>Viridiplantae</taxon>
        <taxon>Streptophyta</taxon>
        <taxon>Embryophyta</taxon>
        <taxon>Tracheophyta</taxon>
        <taxon>Spermatophyta</taxon>
        <taxon>Magnoliopsida</taxon>
        <taxon>eudicotyledons</taxon>
        <taxon>Gunneridae</taxon>
        <taxon>Pentapetalae</taxon>
        <taxon>rosids</taxon>
        <taxon>malvids</taxon>
        <taxon>Sapindales</taxon>
        <taxon>Sapindaceae</taxon>
        <taxon>Hippocastanoideae</taxon>
        <taxon>Acereae</taxon>
        <taxon>Dipteronia</taxon>
    </lineage>
</organism>
<dbReference type="Gene3D" id="3.30.710.10">
    <property type="entry name" value="Potassium Channel Kv1.1, Chain A"/>
    <property type="match status" value="2"/>
</dbReference>